<dbReference type="Proteomes" id="UP001500013">
    <property type="component" value="Unassembled WGS sequence"/>
</dbReference>
<gene>
    <name evidence="1" type="ORF">GCM10009817_10760</name>
</gene>
<dbReference type="InterPro" id="IPR027476">
    <property type="entry name" value="DppA_N"/>
</dbReference>
<sequence>MKVYLSFDFEGVAGIVDWAQCREGTAAYDVGCALTLGEVNAAIAGAVGGGATEVVVNDSHGQMRNLDPAALAHDATYVSGRHKPLYMMEGLDDSFDVAFLVGYHGSISGESSALSHTYNPEVFSGARVGGAEVGESGINALAAAHFGVPIGLVTGDEVTIRETAPFAPDAATVVTKTSITRFAATNLHPRVACRRIEAAAAEAVGLAAAGRLRAPELDRPVRLELDVQTADMAEVGSWVKGAERVGTRTIRIESEDALAAFRSFVAVSYITRQAGGR</sequence>
<dbReference type="Pfam" id="PF04951">
    <property type="entry name" value="Peptidase_M55"/>
    <property type="match status" value="1"/>
</dbReference>
<reference evidence="1 2" key="1">
    <citation type="journal article" date="2019" name="Int. J. Syst. Evol. Microbiol.">
        <title>The Global Catalogue of Microorganisms (GCM) 10K type strain sequencing project: providing services to taxonomists for standard genome sequencing and annotation.</title>
        <authorList>
            <consortium name="The Broad Institute Genomics Platform"/>
            <consortium name="The Broad Institute Genome Sequencing Center for Infectious Disease"/>
            <person name="Wu L."/>
            <person name="Ma J."/>
        </authorList>
    </citation>
    <scope>NUCLEOTIDE SEQUENCE [LARGE SCALE GENOMIC DNA]</scope>
    <source>
        <strain evidence="1 2">JCM 15628</strain>
    </source>
</reference>
<comment type="caution">
    <text evidence="1">The sequence shown here is derived from an EMBL/GenBank/DDBJ whole genome shotgun (WGS) entry which is preliminary data.</text>
</comment>
<dbReference type="Gene3D" id="3.30.1360.130">
    <property type="entry name" value="Dipeptide transport protein"/>
    <property type="match status" value="1"/>
</dbReference>
<proteinExistence type="predicted"/>
<organism evidence="1 2">
    <name type="scientific">Terrabacter lapilli</name>
    <dbReference type="NCBI Taxonomy" id="436231"/>
    <lineage>
        <taxon>Bacteria</taxon>
        <taxon>Bacillati</taxon>
        <taxon>Actinomycetota</taxon>
        <taxon>Actinomycetes</taxon>
        <taxon>Micrococcales</taxon>
        <taxon>Intrasporangiaceae</taxon>
        <taxon>Terrabacter</taxon>
    </lineage>
</organism>
<dbReference type="CDD" id="cd08663">
    <property type="entry name" value="DAP_dppA_1"/>
    <property type="match status" value="1"/>
</dbReference>
<dbReference type="Gene3D" id="3.40.50.10780">
    <property type="entry name" value="Dipeptide transport protein"/>
    <property type="match status" value="1"/>
</dbReference>
<dbReference type="InterPro" id="IPR036177">
    <property type="entry name" value="Peptidase_M55_sf"/>
</dbReference>
<evidence type="ECO:0000313" key="2">
    <source>
        <dbReference type="Proteomes" id="UP001500013"/>
    </source>
</evidence>
<dbReference type="PIRSF" id="PIRSF015853">
    <property type="entry name" value="Pep_DppA"/>
    <property type="match status" value="1"/>
</dbReference>
<evidence type="ECO:0000313" key="1">
    <source>
        <dbReference type="EMBL" id="GAA1972461.1"/>
    </source>
</evidence>
<dbReference type="InterPro" id="IPR007035">
    <property type="entry name" value="Peptidase_M55"/>
</dbReference>
<accession>A0ABN2RP37</accession>
<name>A0ABN2RP37_9MICO</name>
<dbReference type="EMBL" id="BAAAPU010000003">
    <property type="protein sequence ID" value="GAA1972461.1"/>
    <property type="molecule type" value="Genomic_DNA"/>
</dbReference>
<protein>
    <submittedName>
        <fullName evidence="1">M55 family metallopeptidase</fullName>
    </submittedName>
</protein>
<dbReference type="RefSeq" id="WP_344059165.1">
    <property type="nucleotide sequence ID" value="NZ_BAAAPU010000003.1"/>
</dbReference>
<keyword evidence="2" id="KW-1185">Reference proteome</keyword>
<dbReference type="SUPFAM" id="SSF63992">
    <property type="entry name" value="Dipeptide transport protein"/>
    <property type="match status" value="1"/>
</dbReference>